<gene>
    <name evidence="1" type="ORF">KGMB03357_14470</name>
</gene>
<dbReference type="OrthoDB" id="164847at2"/>
<sequence length="70" mass="7994">MLIIVDRFEGDYAVLLEENQTRDVPKQALAADIREGDVVFPDTDGIWKKDTAATEKRKSQIAKKMDALWE</sequence>
<proteinExistence type="predicted"/>
<comment type="caution">
    <text evidence="1">The sequence shown here is derived from an EMBL/GenBank/DDBJ whole genome shotgun (WGS) entry which is preliminary data.</text>
</comment>
<evidence type="ECO:0008006" key="3">
    <source>
        <dbReference type="Google" id="ProtNLM"/>
    </source>
</evidence>
<dbReference type="GeneID" id="86194441"/>
<organism evidence="1 2">
    <name type="scientific">Anaerotignum faecicola</name>
    <dbReference type="NCBI Taxonomy" id="2358141"/>
    <lineage>
        <taxon>Bacteria</taxon>
        <taxon>Bacillati</taxon>
        <taxon>Bacillota</taxon>
        <taxon>Clostridia</taxon>
        <taxon>Lachnospirales</taxon>
        <taxon>Anaerotignaceae</taxon>
        <taxon>Anaerotignum</taxon>
    </lineage>
</organism>
<evidence type="ECO:0000313" key="2">
    <source>
        <dbReference type="Proteomes" id="UP000287361"/>
    </source>
</evidence>
<dbReference type="RefSeq" id="WP_118579675.1">
    <property type="nucleotide sequence ID" value="NZ_DAVZTY010000060.1"/>
</dbReference>
<dbReference type="InterPro" id="IPR021377">
    <property type="entry name" value="DUF3006"/>
</dbReference>
<dbReference type="Proteomes" id="UP000287361">
    <property type="component" value="Unassembled WGS sequence"/>
</dbReference>
<protein>
    <recommendedName>
        <fullName evidence="3">DUF3006 domain-containing protein</fullName>
    </recommendedName>
</protein>
<dbReference type="Pfam" id="PF11213">
    <property type="entry name" value="DUF3006"/>
    <property type="match status" value="1"/>
</dbReference>
<dbReference type="EMBL" id="BHVZ01000002">
    <property type="protein sequence ID" value="GCB29786.1"/>
    <property type="molecule type" value="Genomic_DNA"/>
</dbReference>
<accession>A0A401LDY3</accession>
<evidence type="ECO:0000313" key="1">
    <source>
        <dbReference type="EMBL" id="GCB29786.1"/>
    </source>
</evidence>
<keyword evidence="2" id="KW-1185">Reference proteome</keyword>
<reference evidence="1 2" key="1">
    <citation type="submission" date="2018-10" db="EMBL/GenBank/DDBJ databases">
        <title>Draft Genome Sequence of Anaerotignum sp. KCTC 15736.</title>
        <authorList>
            <person name="Choi S.H."/>
            <person name="Kim J.S."/>
            <person name="Kang S.W."/>
            <person name="Lee J.S."/>
            <person name="Park S.H."/>
        </authorList>
    </citation>
    <scope>NUCLEOTIDE SEQUENCE [LARGE SCALE GENOMIC DNA]</scope>
    <source>
        <strain evidence="1 2">KCTC 15736</strain>
    </source>
</reference>
<dbReference type="AlphaFoldDB" id="A0A401LDY3"/>
<name>A0A401LDY3_9FIRM</name>